<proteinExistence type="predicted"/>
<dbReference type="InterPro" id="IPR036895">
    <property type="entry name" value="Uracil-DNA_glycosylase-like_sf"/>
</dbReference>
<dbReference type="RefSeq" id="WP_200598239.1">
    <property type="nucleotide sequence ID" value="NZ_JAEPBG010000029.1"/>
</dbReference>
<reference evidence="2" key="1">
    <citation type="submission" date="2021-01" db="EMBL/GenBank/DDBJ databases">
        <title>Genome sequence of strain Noviherbaspirillum sp. DKR-6.</title>
        <authorList>
            <person name="Chaudhary D.K."/>
        </authorList>
    </citation>
    <scope>NUCLEOTIDE SEQUENCE</scope>
    <source>
        <strain evidence="2">DKR-6</strain>
    </source>
</reference>
<dbReference type="InterPro" id="IPR047124">
    <property type="entry name" value="HI_0220.2"/>
</dbReference>
<dbReference type="CDD" id="cd10033">
    <property type="entry name" value="UDG_like"/>
    <property type="match status" value="1"/>
</dbReference>
<organism evidence="2 3">
    <name type="scientific">Noviherbaspirillum pedocola</name>
    <dbReference type="NCBI Taxonomy" id="2801341"/>
    <lineage>
        <taxon>Bacteria</taxon>
        <taxon>Pseudomonadati</taxon>
        <taxon>Pseudomonadota</taxon>
        <taxon>Betaproteobacteria</taxon>
        <taxon>Burkholderiales</taxon>
        <taxon>Oxalobacteraceae</taxon>
        <taxon>Noviherbaspirillum</taxon>
    </lineage>
</organism>
<protein>
    <submittedName>
        <fullName evidence="2">Uracil-DNA glycosylase family protein</fullName>
    </submittedName>
</protein>
<dbReference type="SMART" id="SM00987">
    <property type="entry name" value="UreE_C"/>
    <property type="match status" value="1"/>
</dbReference>
<dbReference type="SUPFAM" id="SSF52141">
    <property type="entry name" value="Uracil-DNA glycosylase-like"/>
    <property type="match status" value="1"/>
</dbReference>
<dbReference type="AlphaFoldDB" id="A0A934W9Y2"/>
<evidence type="ECO:0000313" key="3">
    <source>
        <dbReference type="Proteomes" id="UP000622890"/>
    </source>
</evidence>
<dbReference type="SMART" id="SM00986">
    <property type="entry name" value="UDG"/>
    <property type="match status" value="1"/>
</dbReference>
<dbReference type="PANTHER" id="PTHR42160:SF1">
    <property type="entry name" value="URACIL-DNA GLYCOSYLASE SUPERFAMILY PROTEIN"/>
    <property type="match status" value="1"/>
</dbReference>
<sequence>MSDSSVIHLAALLSEIRACTACAAHLPLGPRPVLQAESSARVLIVGQAPGLKVHRSGIPWDDASGERLRAWMGVGREVFYDASRIAIVPMGYCYPGRGASGDLPPRPECAALWLDRILAQLPDIRLTLLIGQYAQRYFLGATRKPTLTDTVAAWRDYGPARLPLPHPSPRNRGWFARHPWFDAEVLPELRGAVAAALRK</sequence>
<feature type="domain" description="Uracil-DNA glycosylase-like" evidence="1">
    <location>
        <begin position="33"/>
        <end position="190"/>
    </location>
</feature>
<dbReference type="Proteomes" id="UP000622890">
    <property type="component" value="Unassembled WGS sequence"/>
</dbReference>
<evidence type="ECO:0000259" key="1">
    <source>
        <dbReference type="SMART" id="SM00986"/>
    </source>
</evidence>
<evidence type="ECO:0000313" key="2">
    <source>
        <dbReference type="EMBL" id="MBK4738868.1"/>
    </source>
</evidence>
<dbReference type="PANTHER" id="PTHR42160">
    <property type="entry name" value="URACIL-DNA GLYCOSYLASE SUPERFAMILY PROTEIN"/>
    <property type="match status" value="1"/>
</dbReference>
<dbReference type="Pfam" id="PF03167">
    <property type="entry name" value="UDG"/>
    <property type="match status" value="1"/>
</dbReference>
<dbReference type="Gene3D" id="3.40.470.10">
    <property type="entry name" value="Uracil-DNA glycosylase-like domain"/>
    <property type="match status" value="1"/>
</dbReference>
<accession>A0A934W9Y2</accession>
<dbReference type="EMBL" id="JAEPBG010000029">
    <property type="protein sequence ID" value="MBK4738868.1"/>
    <property type="molecule type" value="Genomic_DNA"/>
</dbReference>
<name>A0A934W9Y2_9BURK</name>
<dbReference type="InterPro" id="IPR005122">
    <property type="entry name" value="Uracil-DNA_glycosylase-like"/>
</dbReference>
<keyword evidence="3" id="KW-1185">Reference proteome</keyword>
<gene>
    <name evidence="2" type="ORF">JJB74_30010</name>
</gene>
<comment type="caution">
    <text evidence="2">The sequence shown here is derived from an EMBL/GenBank/DDBJ whole genome shotgun (WGS) entry which is preliminary data.</text>
</comment>